<proteinExistence type="predicted"/>
<dbReference type="OrthoDB" id="4485548at2"/>
<organism evidence="1 2">
    <name type="scientific">Persicimonas caeni</name>
    <dbReference type="NCBI Taxonomy" id="2292766"/>
    <lineage>
        <taxon>Bacteria</taxon>
        <taxon>Deltaproteobacteria</taxon>
        <taxon>Bradymonadales</taxon>
        <taxon>Bradymonadaceae</taxon>
        <taxon>Persicimonas</taxon>
    </lineage>
</organism>
<sequence>MKTKDMVWLGVLGVCFLVLFGAVLASSDCSFEARPSAGDAQELCEERIKARLKAPSTAEFGTDPVIETEEDGTNVTIESWVDAQNPMGAMLRSDWTCEATYDEASGKWRLDELNLRSR</sequence>
<evidence type="ECO:0000313" key="1">
    <source>
        <dbReference type="EMBL" id="QDG49287.1"/>
    </source>
</evidence>
<keyword evidence="2" id="KW-1185">Reference proteome</keyword>
<dbReference type="RefSeq" id="WP_141195786.1">
    <property type="nucleotide sequence ID" value="NZ_CP041186.1"/>
</dbReference>
<protein>
    <submittedName>
        <fullName evidence="1">Uncharacterized protein</fullName>
    </submittedName>
</protein>
<accession>A0A4Y6PMN3</accession>
<dbReference type="EMBL" id="CP041186">
    <property type="protein sequence ID" value="QDG49287.1"/>
    <property type="molecule type" value="Genomic_DNA"/>
</dbReference>
<dbReference type="AlphaFoldDB" id="A0A4Y6PMN3"/>
<reference evidence="1 2" key="1">
    <citation type="submission" date="2019-06" db="EMBL/GenBank/DDBJ databases">
        <title>Persicimonas caeni gen. nov., sp. nov., a predatory bacterium isolated from solar saltern.</title>
        <authorList>
            <person name="Wang S."/>
        </authorList>
    </citation>
    <scope>NUCLEOTIDE SEQUENCE [LARGE SCALE GENOMIC DNA]</scope>
    <source>
        <strain evidence="1 2">YN101</strain>
    </source>
</reference>
<evidence type="ECO:0000313" key="2">
    <source>
        <dbReference type="Proteomes" id="UP000315995"/>
    </source>
</evidence>
<dbReference type="Proteomes" id="UP000315995">
    <property type="component" value="Chromosome"/>
</dbReference>
<accession>A0A5B8Y030</accession>
<gene>
    <name evidence="1" type="ORF">FIV42_00620</name>
</gene>
<name>A0A4Y6PMN3_PERCE</name>